<dbReference type="InterPro" id="IPR000182">
    <property type="entry name" value="GNAT_dom"/>
</dbReference>
<feature type="non-terminal residue" evidence="5">
    <location>
        <position position="1"/>
    </location>
</feature>
<reference evidence="6" key="1">
    <citation type="journal article" date="2018" name="Nat. Microbiol.">
        <title>Leveraging single-cell genomics to expand the fungal tree of life.</title>
        <authorList>
            <person name="Ahrendt S.R."/>
            <person name="Quandt C.A."/>
            <person name="Ciobanu D."/>
            <person name="Clum A."/>
            <person name="Salamov A."/>
            <person name="Andreopoulos B."/>
            <person name="Cheng J.F."/>
            <person name="Woyke T."/>
            <person name="Pelin A."/>
            <person name="Henrissat B."/>
            <person name="Reynolds N.K."/>
            <person name="Benny G.L."/>
            <person name="Smith M.E."/>
            <person name="James T.Y."/>
            <person name="Grigoriev I.V."/>
        </authorList>
    </citation>
    <scope>NUCLEOTIDE SEQUENCE [LARGE SCALE GENOMIC DNA]</scope>
    <source>
        <strain evidence="6">ATCC 52028</strain>
    </source>
</reference>
<evidence type="ECO:0000313" key="5">
    <source>
        <dbReference type="EMBL" id="RKP03024.1"/>
    </source>
</evidence>
<dbReference type="GO" id="GO:0004596">
    <property type="term" value="F:protein-N-terminal amino-acid acetyltransferase activity"/>
    <property type="evidence" value="ECO:0007669"/>
    <property type="project" value="InterPro"/>
</dbReference>
<feature type="domain" description="N-acetyltransferase" evidence="4">
    <location>
        <begin position="8"/>
        <end position="167"/>
    </location>
</feature>
<dbReference type="PANTHER" id="PTHR45896">
    <property type="entry name" value="N-ALPHA-ACETYLTRANSFERASE 30"/>
    <property type="match status" value="1"/>
</dbReference>
<comment type="similarity">
    <text evidence="3">Belongs to the acetyltransferase family. MAK3 subfamily.</text>
</comment>
<dbReference type="AlphaFoldDB" id="A0A4P9XC57"/>
<evidence type="ECO:0000256" key="1">
    <source>
        <dbReference type="ARBA" id="ARBA00022679"/>
    </source>
</evidence>
<evidence type="ECO:0000256" key="2">
    <source>
        <dbReference type="ARBA" id="ARBA00023315"/>
    </source>
</evidence>
<evidence type="ECO:0000313" key="6">
    <source>
        <dbReference type="Proteomes" id="UP000274922"/>
    </source>
</evidence>
<dbReference type="STRING" id="1555241.A0A4P9XC57"/>
<protein>
    <recommendedName>
        <fullName evidence="4">N-acetyltransferase domain-containing protein</fullName>
    </recommendedName>
</protein>
<dbReference type="EMBL" id="ML014130">
    <property type="protein sequence ID" value="RKP03024.1"/>
    <property type="molecule type" value="Genomic_DNA"/>
</dbReference>
<dbReference type="CDD" id="cd04301">
    <property type="entry name" value="NAT_SF"/>
    <property type="match status" value="1"/>
</dbReference>
<dbReference type="InterPro" id="IPR016181">
    <property type="entry name" value="Acyl_CoA_acyltransferase"/>
</dbReference>
<name>A0A4P9XC57_9FUNG</name>
<organism evidence="5 6">
    <name type="scientific">Caulochytrium protostelioides</name>
    <dbReference type="NCBI Taxonomy" id="1555241"/>
    <lineage>
        <taxon>Eukaryota</taxon>
        <taxon>Fungi</taxon>
        <taxon>Fungi incertae sedis</taxon>
        <taxon>Chytridiomycota</taxon>
        <taxon>Chytridiomycota incertae sedis</taxon>
        <taxon>Chytridiomycetes</taxon>
        <taxon>Caulochytriales</taxon>
        <taxon>Caulochytriaceae</taxon>
        <taxon>Caulochytrium</taxon>
    </lineage>
</organism>
<dbReference type="Gene3D" id="3.40.630.30">
    <property type="match status" value="1"/>
</dbReference>
<proteinExistence type="inferred from homology"/>
<evidence type="ECO:0000256" key="3">
    <source>
        <dbReference type="ARBA" id="ARBA00024025"/>
    </source>
</evidence>
<evidence type="ECO:0000259" key="4">
    <source>
        <dbReference type="PROSITE" id="PS51186"/>
    </source>
</evidence>
<dbReference type="Proteomes" id="UP000274922">
    <property type="component" value="Unassembled WGS sequence"/>
</dbReference>
<feature type="non-terminal residue" evidence="5">
    <location>
        <position position="167"/>
    </location>
</feature>
<dbReference type="SUPFAM" id="SSF55729">
    <property type="entry name" value="Acyl-CoA N-acyltransferases (Nat)"/>
    <property type="match status" value="1"/>
</dbReference>
<dbReference type="InterPro" id="IPR044542">
    <property type="entry name" value="NAA30-like"/>
</dbReference>
<accession>A0A4P9XC57</accession>
<dbReference type="PANTHER" id="PTHR45896:SF1">
    <property type="entry name" value="N-ALPHA-ACETYLTRANSFERASE 30"/>
    <property type="match status" value="1"/>
</dbReference>
<keyword evidence="6" id="KW-1185">Reference proteome</keyword>
<dbReference type="PROSITE" id="PS51186">
    <property type="entry name" value="GNAT"/>
    <property type="match status" value="1"/>
</dbReference>
<dbReference type="OrthoDB" id="249099at2759"/>
<dbReference type="GO" id="GO:0031417">
    <property type="term" value="C:NatC complex"/>
    <property type="evidence" value="ECO:0007669"/>
    <property type="project" value="TreeGrafter"/>
</dbReference>
<sequence>SAAENPTITYRTFVDDRHLPPIIELIALALSEPYSVYTYRYFLHQWPRLCLRARAMPPAWVLSDDDVVATVGVVIGSLQPHGGRMRGYIAMLSIHPAYKRRGVGSELVRRLIRRMKAQGAQEIVLETEVTNHLALKLYERMGFIRDKRLSRYYCHGDDAYRLKLWLS</sequence>
<keyword evidence="1" id="KW-0808">Transferase</keyword>
<dbReference type="Pfam" id="PF00583">
    <property type="entry name" value="Acetyltransf_1"/>
    <property type="match status" value="1"/>
</dbReference>
<gene>
    <name evidence="5" type="ORF">CXG81DRAFT_186</name>
</gene>
<keyword evidence="2" id="KW-0012">Acyltransferase</keyword>